<dbReference type="EMBL" id="JAYWLC010000019">
    <property type="protein sequence ID" value="MER5173463.1"/>
    <property type="molecule type" value="Genomic_DNA"/>
</dbReference>
<proteinExistence type="predicted"/>
<protein>
    <submittedName>
        <fullName evidence="5">MarR family winged helix-turn-helix transcriptional regulator</fullName>
    </submittedName>
</protein>
<evidence type="ECO:0000256" key="2">
    <source>
        <dbReference type="ARBA" id="ARBA00023125"/>
    </source>
</evidence>
<dbReference type="PROSITE" id="PS50995">
    <property type="entry name" value="HTH_MARR_2"/>
    <property type="match status" value="1"/>
</dbReference>
<dbReference type="RefSeq" id="WP_339115157.1">
    <property type="nucleotide sequence ID" value="NZ_JAYWLC010000019.1"/>
</dbReference>
<evidence type="ECO:0000313" key="6">
    <source>
        <dbReference type="Proteomes" id="UP001438953"/>
    </source>
</evidence>
<keyword evidence="3" id="KW-0804">Transcription</keyword>
<dbReference type="SMART" id="SM00347">
    <property type="entry name" value="HTH_MARR"/>
    <property type="match status" value="1"/>
</dbReference>
<evidence type="ECO:0000256" key="3">
    <source>
        <dbReference type="ARBA" id="ARBA00023163"/>
    </source>
</evidence>
<evidence type="ECO:0000313" key="5">
    <source>
        <dbReference type="EMBL" id="MER5173463.1"/>
    </source>
</evidence>
<dbReference type="PANTHER" id="PTHR42756">
    <property type="entry name" value="TRANSCRIPTIONAL REGULATOR, MARR"/>
    <property type="match status" value="1"/>
</dbReference>
<dbReference type="Proteomes" id="UP001438953">
    <property type="component" value="Unassembled WGS sequence"/>
</dbReference>
<reference evidence="5 6" key="1">
    <citation type="submission" date="2024-01" db="EMBL/GenBank/DDBJ databases">
        <authorList>
            <person name="Deng Y."/>
            <person name="Su J."/>
        </authorList>
    </citation>
    <scope>NUCLEOTIDE SEQUENCE [LARGE SCALE GENOMIC DNA]</scope>
    <source>
        <strain evidence="5 6">CPCC 100088</strain>
    </source>
</reference>
<evidence type="ECO:0000256" key="1">
    <source>
        <dbReference type="ARBA" id="ARBA00023015"/>
    </source>
</evidence>
<feature type="domain" description="HTH marR-type" evidence="4">
    <location>
        <begin position="1"/>
        <end position="147"/>
    </location>
</feature>
<dbReference type="InterPro" id="IPR036390">
    <property type="entry name" value="WH_DNA-bd_sf"/>
</dbReference>
<dbReference type="InterPro" id="IPR036388">
    <property type="entry name" value="WH-like_DNA-bd_sf"/>
</dbReference>
<name>A0ABV1SKM9_9RHOB</name>
<dbReference type="PANTHER" id="PTHR42756:SF1">
    <property type="entry name" value="TRANSCRIPTIONAL REPRESSOR OF EMRAB OPERON"/>
    <property type="match status" value="1"/>
</dbReference>
<keyword evidence="2" id="KW-0238">DNA-binding</keyword>
<organism evidence="5 6">
    <name type="scientific">Thioclava kandeliae</name>
    <dbReference type="NCBI Taxonomy" id="3070818"/>
    <lineage>
        <taxon>Bacteria</taxon>
        <taxon>Pseudomonadati</taxon>
        <taxon>Pseudomonadota</taxon>
        <taxon>Alphaproteobacteria</taxon>
        <taxon>Rhodobacterales</taxon>
        <taxon>Paracoccaceae</taxon>
        <taxon>Thioclava</taxon>
    </lineage>
</organism>
<evidence type="ECO:0000259" key="4">
    <source>
        <dbReference type="PROSITE" id="PS50995"/>
    </source>
</evidence>
<gene>
    <name evidence="5" type="ORF">VSX56_16990</name>
</gene>
<dbReference type="SUPFAM" id="SSF46785">
    <property type="entry name" value="Winged helix' DNA-binding domain"/>
    <property type="match status" value="1"/>
</dbReference>
<dbReference type="InterPro" id="IPR000835">
    <property type="entry name" value="HTH_MarR-typ"/>
</dbReference>
<dbReference type="Gene3D" id="1.10.10.10">
    <property type="entry name" value="Winged helix-like DNA-binding domain superfamily/Winged helix DNA-binding domain"/>
    <property type="match status" value="1"/>
</dbReference>
<keyword evidence="6" id="KW-1185">Reference proteome</keyword>
<dbReference type="Pfam" id="PF12802">
    <property type="entry name" value="MarR_2"/>
    <property type="match status" value="1"/>
</dbReference>
<reference evidence="5 6" key="2">
    <citation type="submission" date="2024-06" db="EMBL/GenBank/DDBJ databases">
        <title>Thioclava kandeliae sp. nov. from a rhizosphere soil sample of Kandelia candel in a mangrove.</title>
        <authorList>
            <person name="Mu T."/>
        </authorList>
    </citation>
    <scope>NUCLEOTIDE SEQUENCE [LARGE SCALE GENOMIC DNA]</scope>
    <source>
        <strain evidence="5 6">CPCC 100088</strain>
    </source>
</reference>
<comment type="caution">
    <text evidence="5">The sequence shown here is derived from an EMBL/GenBank/DDBJ whole genome shotgun (WGS) entry which is preliminary data.</text>
</comment>
<sequence length="154" mass="17424">MTTSPPPHEAGFNKAEWPFYWITQTSSRYMQVMEARLKAEGMDIAYWRVLMSLYEDKALSISEISTHCIIKANTATKIIQRMTAQGLVMTGPRASDGRVTEVTLTDAGNEMRMRARKIADEIFAHAFTGFSREEQLVMNLLLEKVFVNLGELTA</sequence>
<accession>A0ABV1SKM9</accession>
<keyword evidence="1" id="KW-0805">Transcription regulation</keyword>